<proteinExistence type="inferred from homology"/>
<keyword evidence="5" id="KW-0699">rRNA-binding</keyword>
<sequence length="204" mass="20826">MARPEKAAKVAELSEAFTNSAAVVLTEYRGLTVKDLQELRRSLGEDATYAVAKNTLAALAAKEAGIEGVEETLVGPTAFTFISGDIAKATKGLRDFAKAHPFLVIKGGVLEGKFLDAKAVLKLADLESREVLLSKMAGAMKGSLAKAAGTLAAPLSQGARLFGALQSKAAEDPSIIGGAGSAPAAETTNEDAATGDVPPADEAN</sequence>
<evidence type="ECO:0000256" key="1">
    <source>
        <dbReference type="ARBA" id="ARBA00008889"/>
    </source>
</evidence>
<keyword evidence="3 5" id="KW-0687">Ribonucleoprotein</keyword>
<dbReference type="HAMAP" id="MF_00362">
    <property type="entry name" value="Ribosomal_uL10"/>
    <property type="match status" value="1"/>
</dbReference>
<accession>A0A3P1WW99</accession>
<dbReference type="GO" id="GO:1990904">
    <property type="term" value="C:ribonucleoprotein complex"/>
    <property type="evidence" value="ECO:0007669"/>
    <property type="project" value="UniProtKB-KW"/>
</dbReference>
<dbReference type="EMBL" id="RQYT01000007">
    <property type="protein sequence ID" value="RRD50316.1"/>
    <property type="molecule type" value="Genomic_DNA"/>
</dbReference>
<comment type="function">
    <text evidence="5">Forms part of the ribosomal stalk, playing a central role in the interaction of the ribosome with GTP-bound translation factors.</text>
</comment>
<dbReference type="InterPro" id="IPR043141">
    <property type="entry name" value="Ribosomal_uL10-like_sf"/>
</dbReference>
<protein>
    <recommendedName>
        <fullName evidence="4 5">Large ribosomal subunit protein uL10</fullName>
    </recommendedName>
</protein>
<dbReference type="OrthoDB" id="3186107at2"/>
<dbReference type="Pfam" id="PF00466">
    <property type="entry name" value="Ribosomal_L10"/>
    <property type="match status" value="1"/>
</dbReference>
<dbReference type="Proteomes" id="UP000280935">
    <property type="component" value="Unassembled WGS sequence"/>
</dbReference>
<keyword evidence="2 5" id="KW-0689">Ribosomal protein</keyword>
<dbReference type="NCBIfam" id="NF000955">
    <property type="entry name" value="PRK00099.1-1"/>
    <property type="match status" value="1"/>
</dbReference>
<comment type="caution">
    <text evidence="7">The sequence shown here is derived from an EMBL/GenBank/DDBJ whole genome shotgun (WGS) entry which is preliminary data.</text>
</comment>
<comment type="similarity">
    <text evidence="1 5">Belongs to the universal ribosomal protein uL10 family.</text>
</comment>
<dbReference type="RefSeq" id="WP_125227371.1">
    <property type="nucleotide sequence ID" value="NZ_RQYT01000007.1"/>
</dbReference>
<dbReference type="Gene3D" id="3.30.70.1730">
    <property type="match status" value="1"/>
</dbReference>
<comment type="subunit">
    <text evidence="5">Part of the ribosomal stalk of the 50S ribosomal subunit. The N-terminus interacts with L11 and the large rRNA to form the base of the stalk. The C-terminus forms an elongated spine to which L12 dimers bind in a sequential fashion forming a multimeric L10(L12)X complex.</text>
</comment>
<name>A0A3P1WW99_9ACTN</name>
<dbReference type="AlphaFoldDB" id="A0A3P1WW99"/>
<dbReference type="InterPro" id="IPR047865">
    <property type="entry name" value="Ribosomal_uL10_bac_type"/>
</dbReference>
<dbReference type="PANTHER" id="PTHR11560">
    <property type="entry name" value="39S RIBOSOMAL PROTEIN L10, MITOCHONDRIAL"/>
    <property type="match status" value="1"/>
</dbReference>
<evidence type="ECO:0000313" key="7">
    <source>
        <dbReference type="EMBL" id="RRD50316.1"/>
    </source>
</evidence>
<feature type="region of interest" description="Disordered" evidence="6">
    <location>
        <begin position="174"/>
        <end position="204"/>
    </location>
</feature>
<gene>
    <name evidence="5" type="primary">rplJ</name>
    <name evidence="7" type="ORF">EII35_05010</name>
</gene>
<reference evidence="7 8" key="1">
    <citation type="submission" date="2018-11" db="EMBL/GenBank/DDBJ databases">
        <title>Genomes From Bacteria Associated with the Canine Oral Cavity: a Test Case for Automated Genome-Based Taxonomic Assignment.</title>
        <authorList>
            <person name="Coil D.A."/>
            <person name="Jospin G."/>
            <person name="Darling A.E."/>
            <person name="Wallis C."/>
            <person name="Davis I.J."/>
            <person name="Harris S."/>
            <person name="Eisen J.A."/>
            <person name="Holcombe L.J."/>
            <person name="O'Flynn C."/>
        </authorList>
    </citation>
    <scope>NUCLEOTIDE SEQUENCE [LARGE SCALE GENOMIC DNA]</scope>
    <source>
        <strain evidence="7 8">OH2822_COT-296</strain>
    </source>
</reference>
<evidence type="ECO:0000313" key="8">
    <source>
        <dbReference type="Proteomes" id="UP000280935"/>
    </source>
</evidence>
<dbReference type="GO" id="GO:0005840">
    <property type="term" value="C:ribosome"/>
    <property type="evidence" value="ECO:0007669"/>
    <property type="project" value="UniProtKB-KW"/>
</dbReference>
<dbReference type="CDD" id="cd05797">
    <property type="entry name" value="Ribosomal_L10"/>
    <property type="match status" value="1"/>
</dbReference>
<feature type="compositionally biased region" description="Low complexity" evidence="6">
    <location>
        <begin position="174"/>
        <end position="185"/>
    </location>
</feature>
<evidence type="ECO:0000256" key="6">
    <source>
        <dbReference type="SAM" id="MobiDB-lite"/>
    </source>
</evidence>
<keyword evidence="5" id="KW-0694">RNA-binding</keyword>
<evidence type="ECO:0000256" key="3">
    <source>
        <dbReference type="ARBA" id="ARBA00023274"/>
    </source>
</evidence>
<evidence type="ECO:0000256" key="4">
    <source>
        <dbReference type="ARBA" id="ARBA00035202"/>
    </source>
</evidence>
<dbReference type="InterPro" id="IPR022973">
    <property type="entry name" value="Ribosomal_uL10_bac"/>
</dbReference>
<evidence type="ECO:0000256" key="2">
    <source>
        <dbReference type="ARBA" id="ARBA00022980"/>
    </source>
</evidence>
<dbReference type="SUPFAM" id="SSF160369">
    <property type="entry name" value="Ribosomal protein L10-like"/>
    <property type="match status" value="1"/>
</dbReference>
<dbReference type="GO" id="GO:0006412">
    <property type="term" value="P:translation"/>
    <property type="evidence" value="ECO:0007669"/>
    <property type="project" value="UniProtKB-UniRule"/>
</dbReference>
<dbReference type="InterPro" id="IPR001790">
    <property type="entry name" value="Ribosomal_uL10"/>
</dbReference>
<dbReference type="GO" id="GO:0070180">
    <property type="term" value="F:large ribosomal subunit rRNA binding"/>
    <property type="evidence" value="ECO:0007669"/>
    <property type="project" value="UniProtKB-UniRule"/>
</dbReference>
<evidence type="ECO:0000256" key="5">
    <source>
        <dbReference type="HAMAP-Rule" id="MF_00362"/>
    </source>
</evidence>
<organism evidence="7 8">
    <name type="scientific">Arachnia propionica</name>
    <dbReference type="NCBI Taxonomy" id="1750"/>
    <lineage>
        <taxon>Bacteria</taxon>
        <taxon>Bacillati</taxon>
        <taxon>Actinomycetota</taxon>
        <taxon>Actinomycetes</taxon>
        <taxon>Propionibacteriales</taxon>
        <taxon>Propionibacteriaceae</taxon>
        <taxon>Arachnia</taxon>
    </lineage>
</organism>